<proteinExistence type="predicted"/>
<evidence type="ECO:0000256" key="1">
    <source>
        <dbReference type="SAM" id="MobiDB-lite"/>
    </source>
</evidence>
<dbReference type="RefSeq" id="WP_379785786.1">
    <property type="nucleotide sequence ID" value="NZ_JBHSMU010000016.1"/>
</dbReference>
<protein>
    <submittedName>
        <fullName evidence="2">Uncharacterized protein</fullName>
    </submittedName>
</protein>
<dbReference type="Proteomes" id="UP001596050">
    <property type="component" value="Unassembled WGS sequence"/>
</dbReference>
<gene>
    <name evidence="2" type="ORF">ACFPN5_21085</name>
</gene>
<dbReference type="EMBL" id="JBHSMU010000016">
    <property type="protein sequence ID" value="MFC5462306.1"/>
    <property type="molecule type" value="Genomic_DNA"/>
</dbReference>
<evidence type="ECO:0000313" key="3">
    <source>
        <dbReference type="Proteomes" id="UP001596050"/>
    </source>
</evidence>
<name>A0ABW0LBU3_9BURK</name>
<reference evidence="3" key="1">
    <citation type="journal article" date="2019" name="Int. J. Syst. Evol. Microbiol.">
        <title>The Global Catalogue of Microorganisms (GCM) 10K type strain sequencing project: providing services to taxonomists for standard genome sequencing and annotation.</title>
        <authorList>
            <consortium name="The Broad Institute Genomics Platform"/>
            <consortium name="The Broad Institute Genome Sequencing Center for Infectious Disease"/>
            <person name="Wu L."/>
            <person name="Ma J."/>
        </authorList>
    </citation>
    <scope>NUCLEOTIDE SEQUENCE [LARGE SCALE GENOMIC DNA]</scope>
    <source>
        <strain evidence="3">KACC 12649</strain>
    </source>
</reference>
<comment type="caution">
    <text evidence="2">The sequence shown here is derived from an EMBL/GenBank/DDBJ whole genome shotgun (WGS) entry which is preliminary data.</text>
</comment>
<evidence type="ECO:0000313" key="2">
    <source>
        <dbReference type="EMBL" id="MFC5462306.1"/>
    </source>
</evidence>
<sequence>MQCKKRFTDAQRLHAALAETDPGSIDLILVRPAGYLPAFRVLVRLHASRPLACAAARPAANRGPHQQDGAPAWRRCVPAPKKSTVPPV</sequence>
<accession>A0ABW0LBU3</accession>
<keyword evidence="3" id="KW-1185">Reference proteome</keyword>
<feature type="region of interest" description="Disordered" evidence="1">
    <location>
        <begin position="56"/>
        <end position="88"/>
    </location>
</feature>
<organism evidence="2 3">
    <name type="scientific">Massilia niabensis</name>
    <dbReference type="NCBI Taxonomy" id="544910"/>
    <lineage>
        <taxon>Bacteria</taxon>
        <taxon>Pseudomonadati</taxon>
        <taxon>Pseudomonadota</taxon>
        <taxon>Betaproteobacteria</taxon>
        <taxon>Burkholderiales</taxon>
        <taxon>Oxalobacteraceae</taxon>
        <taxon>Telluria group</taxon>
        <taxon>Massilia</taxon>
    </lineage>
</organism>